<organism evidence="1 2">
    <name type="scientific">Undibacterium curvum</name>
    <dbReference type="NCBI Taxonomy" id="2762294"/>
    <lineage>
        <taxon>Bacteria</taxon>
        <taxon>Pseudomonadati</taxon>
        <taxon>Pseudomonadota</taxon>
        <taxon>Betaproteobacteria</taxon>
        <taxon>Burkholderiales</taxon>
        <taxon>Oxalobacteraceae</taxon>
        <taxon>Undibacterium</taxon>
    </lineage>
</organism>
<gene>
    <name evidence="1" type="ORF">H8K43_08485</name>
</gene>
<accession>A0ABR7A486</accession>
<proteinExistence type="predicted"/>
<dbReference type="EMBL" id="JACOGD010000004">
    <property type="protein sequence ID" value="MBC3931703.1"/>
    <property type="molecule type" value="Genomic_DNA"/>
</dbReference>
<comment type="caution">
    <text evidence="1">The sequence shown here is derived from an EMBL/GenBank/DDBJ whole genome shotgun (WGS) entry which is preliminary data.</text>
</comment>
<evidence type="ECO:0000313" key="1">
    <source>
        <dbReference type="EMBL" id="MBC3931703.1"/>
    </source>
</evidence>
<dbReference type="RefSeq" id="WP_186903443.1">
    <property type="nucleotide sequence ID" value="NZ_JACOGD010000004.1"/>
</dbReference>
<protein>
    <submittedName>
        <fullName evidence="1">Uncharacterized protein</fullName>
    </submittedName>
</protein>
<dbReference type="Proteomes" id="UP000654304">
    <property type="component" value="Unassembled WGS sequence"/>
</dbReference>
<reference evidence="1 2" key="1">
    <citation type="submission" date="2020-08" db="EMBL/GenBank/DDBJ databases">
        <title>Novel species isolated from subtropical streams in China.</title>
        <authorList>
            <person name="Lu H."/>
        </authorList>
    </citation>
    <scope>NUCLEOTIDE SEQUENCE [LARGE SCALE GENOMIC DNA]</scope>
    <source>
        <strain evidence="1 2">CY22W</strain>
    </source>
</reference>
<keyword evidence="2" id="KW-1185">Reference proteome</keyword>
<name>A0ABR7A486_9BURK</name>
<evidence type="ECO:0000313" key="2">
    <source>
        <dbReference type="Proteomes" id="UP000654304"/>
    </source>
</evidence>
<sequence>MTTPHLDPVRREVRALEVDAPKRPWQKVGVIAVGGLRTIGFGRNSELLLVVSSAGRGIIDCTNCTKIARDDAEYYDGEEFLEAKGIGSLEGKIIRVAGVIGGGLPNNTQDGWALEVVTLDWPEHDVLLVEPFSSIYDSLYGKQAKFRKIARESELRAFGFSYTGKSLVIATSSGITVYWRT</sequence>